<dbReference type="GO" id="GO:0006351">
    <property type="term" value="P:DNA-templated transcription"/>
    <property type="evidence" value="ECO:0007669"/>
    <property type="project" value="InterPro"/>
</dbReference>
<comment type="subcellular location">
    <subcellularLocation>
        <location evidence="1">Nucleus</location>
    </subcellularLocation>
</comment>
<dbReference type="SMART" id="SM00066">
    <property type="entry name" value="GAL4"/>
    <property type="match status" value="1"/>
</dbReference>
<dbReference type="CDD" id="cd12148">
    <property type="entry name" value="fungal_TF_MHR"/>
    <property type="match status" value="1"/>
</dbReference>
<dbReference type="Gene3D" id="4.10.240.10">
    <property type="entry name" value="Zn(2)-C6 fungal-type DNA-binding domain"/>
    <property type="match status" value="1"/>
</dbReference>
<feature type="region of interest" description="Disordered" evidence="8">
    <location>
        <begin position="836"/>
        <end position="858"/>
    </location>
</feature>
<dbReference type="Pfam" id="PF04082">
    <property type="entry name" value="Fungal_trans"/>
    <property type="match status" value="1"/>
</dbReference>
<comment type="caution">
    <text evidence="10">The sequence shown here is derived from an EMBL/GenBank/DDBJ whole genome shotgun (WGS) entry which is preliminary data.</text>
</comment>
<evidence type="ECO:0000256" key="8">
    <source>
        <dbReference type="SAM" id="MobiDB-lite"/>
    </source>
</evidence>
<evidence type="ECO:0000313" key="10">
    <source>
        <dbReference type="EMBL" id="RMY71413.1"/>
    </source>
</evidence>
<dbReference type="InterPro" id="IPR051615">
    <property type="entry name" value="Transcr_Regulatory_Elem"/>
</dbReference>
<dbReference type="Proteomes" id="UP000269276">
    <property type="component" value="Unassembled WGS sequence"/>
</dbReference>
<keyword evidence="4" id="KW-0805">Transcription regulation</keyword>
<evidence type="ECO:0000256" key="6">
    <source>
        <dbReference type="ARBA" id="ARBA00023163"/>
    </source>
</evidence>
<dbReference type="GO" id="GO:0008270">
    <property type="term" value="F:zinc ion binding"/>
    <property type="evidence" value="ECO:0007669"/>
    <property type="project" value="InterPro"/>
</dbReference>
<feature type="compositionally biased region" description="Low complexity" evidence="8">
    <location>
        <begin position="715"/>
        <end position="728"/>
    </location>
</feature>
<dbReference type="GO" id="GO:0005634">
    <property type="term" value="C:nucleus"/>
    <property type="evidence" value="ECO:0007669"/>
    <property type="project" value="UniProtKB-SubCell"/>
</dbReference>
<dbReference type="OrthoDB" id="2283631at2759"/>
<dbReference type="GO" id="GO:0003677">
    <property type="term" value="F:DNA binding"/>
    <property type="evidence" value="ECO:0007669"/>
    <property type="project" value="UniProtKB-KW"/>
</dbReference>
<evidence type="ECO:0000259" key="9">
    <source>
        <dbReference type="PROSITE" id="PS50048"/>
    </source>
</evidence>
<dbReference type="VEuPathDB" id="FungiDB:BTJ68_06994"/>
<proteinExistence type="predicted"/>
<keyword evidence="5" id="KW-0238">DNA-binding</keyword>
<keyword evidence="7" id="KW-0539">Nucleus</keyword>
<feature type="compositionally biased region" description="Polar residues" evidence="8">
    <location>
        <begin position="102"/>
        <end position="120"/>
    </location>
</feature>
<name>A0A3M7E4M9_HORWE</name>
<dbReference type="PROSITE" id="PS50048">
    <property type="entry name" value="ZN2_CY6_FUNGAL_2"/>
    <property type="match status" value="1"/>
</dbReference>
<dbReference type="EMBL" id="QWIP01000145">
    <property type="protein sequence ID" value="RMY71413.1"/>
    <property type="molecule type" value="Genomic_DNA"/>
</dbReference>
<evidence type="ECO:0000256" key="4">
    <source>
        <dbReference type="ARBA" id="ARBA00023015"/>
    </source>
</evidence>
<dbReference type="SUPFAM" id="SSF57701">
    <property type="entry name" value="Zn2/Cys6 DNA-binding domain"/>
    <property type="match status" value="1"/>
</dbReference>
<evidence type="ECO:0000313" key="11">
    <source>
        <dbReference type="Proteomes" id="UP000269276"/>
    </source>
</evidence>
<feature type="domain" description="Zn(2)-C6 fungal-type" evidence="9">
    <location>
        <begin position="58"/>
        <end position="90"/>
    </location>
</feature>
<dbReference type="InterPro" id="IPR001138">
    <property type="entry name" value="Zn2Cys6_DnaBD"/>
</dbReference>
<keyword evidence="2" id="KW-0479">Metal-binding</keyword>
<feature type="region of interest" description="Disordered" evidence="8">
    <location>
        <begin position="94"/>
        <end position="154"/>
    </location>
</feature>
<dbReference type="PANTHER" id="PTHR31313">
    <property type="entry name" value="TY1 ENHANCER ACTIVATOR"/>
    <property type="match status" value="1"/>
</dbReference>
<evidence type="ECO:0000256" key="1">
    <source>
        <dbReference type="ARBA" id="ARBA00004123"/>
    </source>
</evidence>
<dbReference type="AlphaFoldDB" id="A0A3M7E4M9"/>
<keyword evidence="6" id="KW-0804">Transcription</keyword>
<evidence type="ECO:0000256" key="3">
    <source>
        <dbReference type="ARBA" id="ARBA00022833"/>
    </source>
</evidence>
<sequence length="926" mass="103333">MAASRDTPFQGTALEIVLECTVRSHMDTLQAPAATGHTKQYVFVDEYNRHKRLKVMRACDGCRKRKIRYDGALQNGPWPCGACVRMKLKCIPPTLDPDDEQQASNSAPAQGQYTFQTTTPAKYASTEAASNTPQRMDSWPAGDSGSSMQAPAPSAPVERNINAQLYSSQFFHQQPTYARQDRAYQHSGYFTPSTETSVYQDGGAPHLLRTQTELSNSSGGDAEEVDASVKELSGQMGDLSIDPTSIAPYIANERKNLAETPAIGEEEVLLPPSVGTDTTVRIPPEMMPSEARAMDYFGYFFNYIHPYAPVLNRAAFYEQWRSARRSISPLLLESIFACVARYLDQPIEARRWLALAAKHEESFKDVPRLSTVQGMILLTKAREFVPRRGYFYRSWMTLKYVVTMGCDLGLNEHLDQHRLSGGCTFSRSECLVRTRIWQTLFGLEIMIGSPQGRTDFSVDIESVDLSLPPPSPDVDSFEQQTSRRFTYLAQGWRNIMMTTRLWLSMRRYKRDWALDPSFIQHNEDIDHWLNSMPSDLRINYPADDSPPWLGNDHFLANVHVYQHLVLVMHHRPQLQALLERRDQGFVRHLDMCVHAAAMICKLHEALLRDFGLHGLHFMQRGINFTIYCVLSCAMLHLAAITSPDPDLNSRARTFFTRHMRVLEHCTSSAAVEMQAQINALREAFSNDTSKPFELKPSLGLRSPSMENQATPPGLRNNSASAQSQRAASWAQLPGTTASKAISPSSEYPPQIDQVVTQSMQTPSTMAYPTSTYQMAPNSFNTGSMPHVTAAPQSAFPLEPVVNSEQPPAPVWDPSGIFQQWSTAFGGAPAPQPVPQPQVGGPRMPHASASGMHSQYSPTSQQTMYGTQQVPNSGAAAIPETTPPIPTVTPLMWQDAFTTAYVSGHGNKRYRDDGMDPNSYNQCKRRG</sequence>
<dbReference type="InterPro" id="IPR007219">
    <property type="entry name" value="XnlR_reg_dom"/>
</dbReference>
<accession>A0A3M7E4M9</accession>
<dbReference type="GO" id="GO:0000981">
    <property type="term" value="F:DNA-binding transcription factor activity, RNA polymerase II-specific"/>
    <property type="evidence" value="ECO:0007669"/>
    <property type="project" value="InterPro"/>
</dbReference>
<feature type="region of interest" description="Disordered" evidence="8">
    <location>
        <begin position="903"/>
        <end position="926"/>
    </location>
</feature>
<gene>
    <name evidence="10" type="ORF">D0863_05165</name>
</gene>
<dbReference type="SMART" id="SM00906">
    <property type="entry name" value="Fungal_trans"/>
    <property type="match status" value="1"/>
</dbReference>
<evidence type="ECO:0000256" key="5">
    <source>
        <dbReference type="ARBA" id="ARBA00023125"/>
    </source>
</evidence>
<dbReference type="InterPro" id="IPR036864">
    <property type="entry name" value="Zn2-C6_fun-type_DNA-bd_sf"/>
</dbReference>
<reference evidence="10 11" key="1">
    <citation type="journal article" date="2018" name="BMC Genomics">
        <title>Genomic evidence for intraspecific hybridization in a clonal and extremely halotolerant yeast.</title>
        <authorList>
            <person name="Gostincar C."/>
            <person name="Stajich J.E."/>
            <person name="Zupancic J."/>
            <person name="Zalar P."/>
            <person name="Gunde-Cimerman N."/>
        </authorList>
    </citation>
    <scope>NUCLEOTIDE SEQUENCE [LARGE SCALE GENOMIC DNA]</scope>
    <source>
        <strain evidence="10 11">EXF-2682</strain>
    </source>
</reference>
<dbReference type="CDD" id="cd00067">
    <property type="entry name" value="GAL4"/>
    <property type="match status" value="1"/>
</dbReference>
<feature type="compositionally biased region" description="Polar residues" evidence="8">
    <location>
        <begin position="917"/>
        <end position="926"/>
    </location>
</feature>
<keyword evidence="3" id="KW-0862">Zinc</keyword>
<feature type="compositionally biased region" description="Polar residues" evidence="8">
    <location>
        <begin position="733"/>
        <end position="748"/>
    </location>
</feature>
<protein>
    <recommendedName>
        <fullName evidence="9">Zn(2)-C6 fungal-type domain-containing protein</fullName>
    </recommendedName>
</protein>
<feature type="region of interest" description="Disordered" evidence="8">
    <location>
        <begin position="695"/>
        <end position="748"/>
    </location>
</feature>
<organism evidence="10 11">
    <name type="scientific">Hortaea werneckii</name>
    <name type="common">Black yeast</name>
    <name type="synonym">Cladosporium werneckii</name>
    <dbReference type="NCBI Taxonomy" id="91943"/>
    <lineage>
        <taxon>Eukaryota</taxon>
        <taxon>Fungi</taxon>
        <taxon>Dikarya</taxon>
        <taxon>Ascomycota</taxon>
        <taxon>Pezizomycotina</taxon>
        <taxon>Dothideomycetes</taxon>
        <taxon>Dothideomycetidae</taxon>
        <taxon>Mycosphaerellales</taxon>
        <taxon>Teratosphaeriaceae</taxon>
        <taxon>Hortaea</taxon>
    </lineage>
</organism>
<evidence type="ECO:0000256" key="2">
    <source>
        <dbReference type="ARBA" id="ARBA00022723"/>
    </source>
</evidence>
<evidence type="ECO:0000256" key="7">
    <source>
        <dbReference type="ARBA" id="ARBA00023242"/>
    </source>
</evidence>
<dbReference type="PANTHER" id="PTHR31313:SF79">
    <property type="entry name" value="C6 FINGER DOMAIN-CONTAINING PROTEIN"/>
    <property type="match status" value="1"/>
</dbReference>